<evidence type="ECO:0000313" key="2">
    <source>
        <dbReference type="Proteomes" id="UP000053237"/>
    </source>
</evidence>
<dbReference type="Proteomes" id="UP000053237">
    <property type="component" value="Unassembled WGS sequence"/>
</dbReference>
<gene>
    <name evidence="1" type="ORF">BN9_093030</name>
</gene>
<reference evidence="1 2" key="1">
    <citation type="submission" date="2012-05" db="EMBL/GenBank/DDBJ databases">
        <title>Recombination and specialization in a pathogen metapopulation.</title>
        <authorList>
            <person name="Gardiner A."/>
            <person name="Kemen E."/>
            <person name="Schultz-Larsen T."/>
            <person name="MacLean D."/>
            <person name="Van Oosterhout C."/>
            <person name="Jones J.D.G."/>
        </authorList>
    </citation>
    <scope>NUCLEOTIDE SEQUENCE [LARGE SCALE GENOMIC DNA]</scope>
    <source>
        <strain evidence="1 2">Ac Nc2</strain>
    </source>
</reference>
<evidence type="ECO:0000313" key="1">
    <source>
        <dbReference type="EMBL" id="CCI48241.1"/>
    </source>
</evidence>
<organism evidence="1 2">
    <name type="scientific">Albugo candida</name>
    <dbReference type="NCBI Taxonomy" id="65357"/>
    <lineage>
        <taxon>Eukaryota</taxon>
        <taxon>Sar</taxon>
        <taxon>Stramenopiles</taxon>
        <taxon>Oomycota</taxon>
        <taxon>Peronosporomycetes</taxon>
        <taxon>Albuginales</taxon>
        <taxon>Albuginaceae</taxon>
        <taxon>Albugo</taxon>
    </lineage>
</organism>
<protein>
    <submittedName>
        <fullName evidence="1">Uncharacterized protein</fullName>
    </submittedName>
</protein>
<comment type="caution">
    <text evidence="1">The sequence shown here is derived from an EMBL/GenBank/DDBJ whole genome shotgun (WGS) entry which is preliminary data.</text>
</comment>
<name>A0A024GMX7_9STRA</name>
<dbReference type="InParanoid" id="A0A024GMX7"/>
<sequence length="89" mass="10396">MHANVRCQSCDIYHSVYEVNYSLTKREVAIRFHSNPVSSPILTTFNYSSPWWLQKQIRCMVMGEELGNEKYEEEILNNTLPKKDITPAT</sequence>
<keyword evidence="2" id="KW-1185">Reference proteome</keyword>
<accession>A0A024GMX7</accession>
<dbReference type="AlphaFoldDB" id="A0A024GMX7"/>
<dbReference type="EMBL" id="CAIX01000210">
    <property type="protein sequence ID" value="CCI48241.1"/>
    <property type="molecule type" value="Genomic_DNA"/>
</dbReference>
<proteinExistence type="predicted"/>